<dbReference type="InterPro" id="IPR000182">
    <property type="entry name" value="GNAT_dom"/>
</dbReference>
<accession>A0A9D1SRF5</accession>
<dbReference type="Gene3D" id="3.40.630.30">
    <property type="match status" value="1"/>
</dbReference>
<comment type="caution">
    <text evidence="2">The sequence shown here is derived from an EMBL/GenBank/DDBJ whole genome shotgun (WGS) entry which is preliminary data.</text>
</comment>
<dbReference type="Proteomes" id="UP000886748">
    <property type="component" value="Unassembled WGS sequence"/>
</dbReference>
<dbReference type="InterPro" id="IPR016181">
    <property type="entry name" value="Acyl_CoA_acyltransferase"/>
</dbReference>
<feature type="domain" description="N-acetyltransferase" evidence="1">
    <location>
        <begin position="2"/>
        <end position="158"/>
    </location>
</feature>
<evidence type="ECO:0000313" key="2">
    <source>
        <dbReference type="EMBL" id="HIU92066.1"/>
    </source>
</evidence>
<gene>
    <name evidence="2" type="ORF">IAD26_02905</name>
</gene>
<reference evidence="2" key="2">
    <citation type="journal article" date="2021" name="PeerJ">
        <title>Extensive microbial diversity within the chicken gut microbiome revealed by metagenomics and culture.</title>
        <authorList>
            <person name="Gilroy R."/>
            <person name="Ravi A."/>
            <person name="Getino M."/>
            <person name="Pursley I."/>
            <person name="Horton D.L."/>
            <person name="Alikhan N.F."/>
            <person name="Baker D."/>
            <person name="Gharbi K."/>
            <person name="Hall N."/>
            <person name="Watson M."/>
            <person name="Adriaenssens E.M."/>
            <person name="Foster-Nyarko E."/>
            <person name="Jarju S."/>
            <person name="Secka A."/>
            <person name="Antonio M."/>
            <person name="Oren A."/>
            <person name="Chaudhuri R.R."/>
            <person name="La Ragione R."/>
            <person name="Hildebrand F."/>
            <person name="Pallen M.J."/>
        </authorList>
    </citation>
    <scope>NUCLEOTIDE SEQUENCE</scope>
    <source>
        <strain evidence="2">CHK154-7741</strain>
    </source>
</reference>
<dbReference type="GO" id="GO:0016747">
    <property type="term" value="F:acyltransferase activity, transferring groups other than amino-acyl groups"/>
    <property type="evidence" value="ECO:0007669"/>
    <property type="project" value="InterPro"/>
</dbReference>
<protein>
    <submittedName>
        <fullName evidence="2">GNAT family N-acetyltransferase</fullName>
    </submittedName>
</protein>
<dbReference type="AlphaFoldDB" id="A0A9D1SRF5"/>
<reference evidence="2" key="1">
    <citation type="submission" date="2020-10" db="EMBL/GenBank/DDBJ databases">
        <authorList>
            <person name="Gilroy R."/>
        </authorList>
    </citation>
    <scope>NUCLEOTIDE SEQUENCE</scope>
    <source>
        <strain evidence="2">CHK154-7741</strain>
    </source>
</reference>
<evidence type="ECO:0000259" key="1">
    <source>
        <dbReference type="PROSITE" id="PS51186"/>
    </source>
</evidence>
<organism evidence="2 3">
    <name type="scientific">Candidatus Limenecus avicola</name>
    <dbReference type="NCBI Taxonomy" id="2840847"/>
    <lineage>
        <taxon>Bacteria</taxon>
        <taxon>Bacillati</taxon>
        <taxon>Bacillota</taxon>
        <taxon>Clostridia</taxon>
        <taxon>Eubacteriales</taxon>
        <taxon>Clostridiaceae</taxon>
        <taxon>Clostridiaceae incertae sedis</taxon>
        <taxon>Candidatus Limenecus</taxon>
    </lineage>
</organism>
<sequence>MAKIRNLALRDIPKLKKMISMISNLSSADVSFGYKTYVPFPLNLINRFLPLRFKFAQDSYVAIEDKKLCGLVTLKPQEKNPQSWRISKLFLDENGYDIGRQLVSFVIAKYGAMGANTFSVKVDESHEELLELFSKGCGFRACSSEQLWKMEEIKLSTPSLDKGFFRPFKNSDASVVAGIYNELIYPHFRYSLAKNPREFENVLCSGLHDTSFFRYVIEDRSKHSIKGYFSIQTDDNENFILNVDLVSAFDEYLSDVINFSISQIMMRKRVFNLYFRNKKYQTNGTKTEKYLKENGFKNIKNQIVLVKDYYKRVQEDERYSKPAIAFSEITRKPAFKSTLD</sequence>
<dbReference type="EMBL" id="DVOD01000020">
    <property type="protein sequence ID" value="HIU92066.1"/>
    <property type="molecule type" value="Genomic_DNA"/>
</dbReference>
<name>A0A9D1SRF5_9CLOT</name>
<dbReference type="SUPFAM" id="SSF55729">
    <property type="entry name" value="Acyl-CoA N-acyltransferases (Nat)"/>
    <property type="match status" value="1"/>
</dbReference>
<proteinExistence type="predicted"/>
<dbReference type="PROSITE" id="PS51186">
    <property type="entry name" value="GNAT"/>
    <property type="match status" value="1"/>
</dbReference>
<evidence type="ECO:0000313" key="3">
    <source>
        <dbReference type="Proteomes" id="UP000886748"/>
    </source>
</evidence>